<keyword evidence="4" id="KW-1185">Reference proteome</keyword>
<dbReference type="HOGENOM" id="CLU_495249_0_0_1"/>
<dbReference type="EMBL" id="KE504179">
    <property type="protein sequence ID" value="EPS97121.1"/>
    <property type="molecule type" value="Genomic_DNA"/>
</dbReference>
<protein>
    <recommendedName>
        <fullName evidence="2">F-box domain-containing protein</fullName>
    </recommendedName>
</protein>
<accession>S8DVD0</accession>
<dbReference type="InParanoid" id="S8DVD0"/>
<evidence type="ECO:0000313" key="4">
    <source>
        <dbReference type="Proteomes" id="UP000015241"/>
    </source>
</evidence>
<organism evidence="3 4">
    <name type="scientific">Fomitopsis schrenkii</name>
    <name type="common">Brown rot fungus</name>
    <dbReference type="NCBI Taxonomy" id="2126942"/>
    <lineage>
        <taxon>Eukaryota</taxon>
        <taxon>Fungi</taxon>
        <taxon>Dikarya</taxon>
        <taxon>Basidiomycota</taxon>
        <taxon>Agaricomycotina</taxon>
        <taxon>Agaricomycetes</taxon>
        <taxon>Polyporales</taxon>
        <taxon>Fomitopsis</taxon>
    </lineage>
</organism>
<dbReference type="OrthoDB" id="2782728at2759"/>
<feature type="domain" description="F-box" evidence="2">
    <location>
        <begin position="84"/>
        <end position="129"/>
    </location>
</feature>
<feature type="compositionally biased region" description="Polar residues" evidence="1">
    <location>
        <begin position="526"/>
        <end position="550"/>
    </location>
</feature>
<dbReference type="SUPFAM" id="SSF52047">
    <property type="entry name" value="RNI-like"/>
    <property type="match status" value="1"/>
</dbReference>
<dbReference type="SUPFAM" id="SSF81383">
    <property type="entry name" value="F-box domain"/>
    <property type="match status" value="1"/>
</dbReference>
<dbReference type="CDD" id="cd09917">
    <property type="entry name" value="F-box_SF"/>
    <property type="match status" value="1"/>
</dbReference>
<dbReference type="InterPro" id="IPR036047">
    <property type="entry name" value="F-box-like_dom_sf"/>
</dbReference>
<proteinExistence type="predicted"/>
<dbReference type="Gene3D" id="1.20.1280.50">
    <property type="match status" value="1"/>
</dbReference>
<evidence type="ECO:0000313" key="3">
    <source>
        <dbReference type="EMBL" id="EPS97121.1"/>
    </source>
</evidence>
<dbReference type="STRING" id="743788.S8DVD0"/>
<gene>
    <name evidence="3" type="ORF">FOMPIDRAFT_1052669</name>
</gene>
<dbReference type="Proteomes" id="UP000015241">
    <property type="component" value="Unassembled WGS sequence"/>
</dbReference>
<name>S8DVD0_FOMSC</name>
<reference evidence="3 4" key="1">
    <citation type="journal article" date="2012" name="Science">
        <title>The Paleozoic origin of enzymatic lignin decomposition reconstructed from 31 fungal genomes.</title>
        <authorList>
            <person name="Floudas D."/>
            <person name="Binder M."/>
            <person name="Riley R."/>
            <person name="Barry K."/>
            <person name="Blanchette R.A."/>
            <person name="Henrissat B."/>
            <person name="Martinez A.T."/>
            <person name="Otillar R."/>
            <person name="Spatafora J.W."/>
            <person name="Yadav J.S."/>
            <person name="Aerts A."/>
            <person name="Benoit I."/>
            <person name="Boyd A."/>
            <person name="Carlson A."/>
            <person name="Copeland A."/>
            <person name="Coutinho P.M."/>
            <person name="de Vries R.P."/>
            <person name="Ferreira P."/>
            <person name="Findley K."/>
            <person name="Foster B."/>
            <person name="Gaskell J."/>
            <person name="Glotzer D."/>
            <person name="Gorecki P."/>
            <person name="Heitman J."/>
            <person name="Hesse C."/>
            <person name="Hori C."/>
            <person name="Igarashi K."/>
            <person name="Jurgens J.A."/>
            <person name="Kallen N."/>
            <person name="Kersten P."/>
            <person name="Kohler A."/>
            <person name="Kuees U."/>
            <person name="Kumar T.K.A."/>
            <person name="Kuo A."/>
            <person name="LaButti K."/>
            <person name="Larrondo L.F."/>
            <person name="Lindquist E."/>
            <person name="Ling A."/>
            <person name="Lombard V."/>
            <person name="Lucas S."/>
            <person name="Lundell T."/>
            <person name="Martin R."/>
            <person name="McLaughlin D.J."/>
            <person name="Morgenstern I."/>
            <person name="Morin E."/>
            <person name="Murat C."/>
            <person name="Nagy L.G."/>
            <person name="Nolan M."/>
            <person name="Ohm R.A."/>
            <person name="Patyshakuliyeva A."/>
            <person name="Rokas A."/>
            <person name="Ruiz-Duenas F.J."/>
            <person name="Sabat G."/>
            <person name="Salamov A."/>
            <person name="Samejima M."/>
            <person name="Schmutz J."/>
            <person name="Slot J.C."/>
            <person name="St John F."/>
            <person name="Stenlid J."/>
            <person name="Sun H."/>
            <person name="Sun S."/>
            <person name="Syed K."/>
            <person name="Tsang A."/>
            <person name="Wiebenga A."/>
            <person name="Young D."/>
            <person name="Pisabarro A."/>
            <person name="Eastwood D.C."/>
            <person name="Martin F."/>
            <person name="Cullen D."/>
            <person name="Grigoriev I.V."/>
            <person name="Hibbett D.S."/>
        </authorList>
    </citation>
    <scope>NUCLEOTIDE SEQUENCE</scope>
    <source>
        <strain evidence="4">FP-58527</strain>
    </source>
</reference>
<evidence type="ECO:0000259" key="2">
    <source>
        <dbReference type="Pfam" id="PF12937"/>
    </source>
</evidence>
<dbReference type="AlphaFoldDB" id="S8DVD0"/>
<feature type="region of interest" description="Disordered" evidence="1">
    <location>
        <begin position="508"/>
        <end position="550"/>
    </location>
</feature>
<sequence>MAAVRSSSLTSSEMDTYASCPLCEVAQEYDSWQEQLAPLPQVVTISDDTNGIDWNDYYWGYDYWGDDRDKRRSIVRPLPRYITDRIPLELFEHIIGFLRWETQELCSCALVCRAWYHEAQALLFTSVFIRDRQDYEGLASYHRRHLKLGSASPSYLSRTRSLTVCGTGKGKGHDSDSTRDSYIQAIPLVLGWAMRSNLQCLEFRSCLNLPPHRDNHKRFFTHMSRFIELVHLELNDFTFHWFSHLCEMICALPRLRELELVRGSLSSGASTVVTRAGTARRISASQATRGIVRLRLEELGQSLLASLATWISTTDICEQPTHLCLLTKDSGDKPCIESVMDKLGPSLTNLTYYMRSTDRGELSNPLAHCLRLQALTLWIEANPIDSWQGIVTALHEAFSHISSPAIRTLDIMLWLGYSKGGPPASSHPDQEFWDISMEPVHDTISQPLFDCLQTVSLAIRRVSRYAARLTCDAVFTAEDMQSRMRSILQPWDKRGVLTVDCVEDGAGWDWEKDPSGGADPVLHDASNANGDSNGEGPSTSTRSGTQNASS</sequence>
<dbReference type="InterPro" id="IPR001810">
    <property type="entry name" value="F-box_dom"/>
</dbReference>
<evidence type="ECO:0000256" key="1">
    <source>
        <dbReference type="SAM" id="MobiDB-lite"/>
    </source>
</evidence>
<dbReference type="Pfam" id="PF12937">
    <property type="entry name" value="F-box-like"/>
    <property type="match status" value="1"/>
</dbReference>